<dbReference type="EMBL" id="BSXV01004327">
    <property type="protein sequence ID" value="GMF00253.1"/>
    <property type="molecule type" value="Genomic_DNA"/>
</dbReference>
<name>A0ACB5U2V3_CANBO</name>
<sequence length="75" mass="8850">MSGTLDRPWNRNVLFGRQLKFPLRFDDNGELKDNYQYTTFPGVRDALERGDWANAQSQLDMVTDLLDQCIKYFMI</sequence>
<organism evidence="1 2">
    <name type="scientific">Candida boidinii</name>
    <name type="common">Yeast</name>
    <dbReference type="NCBI Taxonomy" id="5477"/>
    <lineage>
        <taxon>Eukaryota</taxon>
        <taxon>Fungi</taxon>
        <taxon>Dikarya</taxon>
        <taxon>Ascomycota</taxon>
        <taxon>Saccharomycotina</taxon>
        <taxon>Pichiomycetes</taxon>
        <taxon>Pichiales</taxon>
        <taxon>Pichiaceae</taxon>
        <taxon>Ogataea</taxon>
        <taxon>Ogataea/Candida clade</taxon>
    </lineage>
</organism>
<reference evidence="1" key="1">
    <citation type="submission" date="2023-04" db="EMBL/GenBank/DDBJ databases">
        <title>Candida boidinii NBRC 1967.</title>
        <authorList>
            <person name="Ichikawa N."/>
            <person name="Sato H."/>
            <person name="Tonouchi N."/>
        </authorList>
    </citation>
    <scope>NUCLEOTIDE SEQUENCE</scope>
    <source>
        <strain evidence="1">NBRC 1967</strain>
    </source>
</reference>
<keyword evidence="2" id="KW-1185">Reference proteome</keyword>
<protein>
    <submittedName>
        <fullName evidence="1">Unnamed protein product</fullName>
    </submittedName>
</protein>
<proteinExistence type="predicted"/>
<comment type="caution">
    <text evidence="1">The sequence shown here is derived from an EMBL/GenBank/DDBJ whole genome shotgun (WGS) entry which is preliminary data.</text>
</comment>
<accession>A0ACB5U2V3</accession>
<evidence type="ECO:0000313" key="1">
    <source>
        <dbReference type="EMBL" id="GMF00253.1"/>
    </source>
</evidence>
<evidence type="ECO:0000313" key="2">
    <source>
        <dbReference type="Proteomes" id="UP001165101"/>
    </source>
</evidence>
<gene>
    <name evidence="1" type="ORF">Cboi01_000550300</name>
</gene>
<dbReference type="Proteomes" id="UP001165101">
    <property type="component" value="Unassembled WGS sequence"/>
</dbReference>